<name>A0ABT2G255_9BACT</name>
<evidence type="ECO:0000313" key="1">
    <source>
        <dbReference type="EMBL" id="MCS5488888.1"/>
    </source>
</evidence>
<dbReference type="EMBL" id="JANWGH010000001">
    <property type="protein sequence ID" value="MCS5488888.1"/>
    <property type="molecule type" value="Genomic_DNA"/>
</dbReference>
<comment type="caution">
    <text evidence="1">The sequence shown here is derived from an EMBL/GenBank/DDBJ whole genome shotgun (WGS) entry which is preliminary data.</text>
</comment>
<accession>A0ABT2G255</accession>
<dbReference type="RefSeq" id="WP_259412571.1">
    <property type="nucleotide sequence ID" value="NZ_JANWGH010000001.1"/>
</dbReference>
<reference evidence="1 2" key="1">
    <citation type="submission" date="2022-08" db="EMBL/GenBank/DDBJ databases">
        <title>Algoriphagus sp. CAU 1643 isolated from mud.</title>
        <authorList>
            <person name="Kim W."/>
        </authorList>
    </citation>
    <scope>NUCLEOTIDE SEQUENCE [LARGE SCALE GENOMIC DNA]</scope>
    <source>
        <strain evidence="1 2">CAU 1643</strain>
    </source>
</reference>
<evidence type="ECO:0008006" key="3">
    <source>
        <dbReference type="Google" id="ProtNLM"/>
    </source>
</evidence>
<dbReference type="Proteomes" id="UP001206788">
    <property type="component" value="Unassembled WGS sequence"/>
</dbReference>
<proteinExistence type="predicted"/>
<evidence type="ECO:0000313" key="2">
    <source>
        <dbReference type="Proteomes" id="UP001206788"/>
    </source>
</evidence>
<keyword evidence="2" id="KW-1185">Reference proteome</keyword>
<organism evidence="1 2">
    <name type="scientific">Algoriphagus limi</name>
    <dbReference type="NCBI Taxonomy" id="2975273"/>
    <lineage>
        <taxon>Bacteria</taxon>
        <taxon>Pseudomonadati</taxon>
        <taxon>Bacteroidota</taxon>
        <taxon>Cytophagia</taxon>
        <taxon>Cytophagales</taxon>
        <taxon>Cyclobacteriaceae</taxon>
        <taxon>Algoriphagus</taxon>
    </lineage>
</organism>
<sequence>MEKKKLTALLNLISELSELPENEWFKNQLIKQFSTHSENVSENHSSYSNPINLDQKVNLIRKYLAIDLQNLIDYSGFEEPSKEQLFRDCLEMCRFEKGTPNHKKDFGEFCRYAHLQAEEMINFFFIKASGSKISLLDKYLKENLSNYNPSKTPKSIFHINYSYKLQALKGLLQISKRYIDHLFFLNDFRNELSHRNSLSKQDDDKTLIEYQKLGFNDSFPDIRNLNGYEKGILNKGNFIISKRKEEFHKVYETLEGLKENILEGINKGLKLQLNSNSLGNINPSLDKLREKFQ</sequence>
<gene>
    <name evidence="1" type="ORF">NY014_00520</name>
</gene>
<protein>
    <recommendedName>
        <fullName evidence="3">Cthe-2314-like HEPN domain-containing protein</fullName>
    </recommendedName>
</protein>